<comment type="caution">
    <text evidence="2">The sequence shown here is derived from an EMBL/GenBank/DDBJ whole genome shotgun (WGS) entry which is preliminary data.</text>
</comment>
<evidence type="ECO:0000313" key="3">
    <source>
        <dbReference type="Proteomes" id="UP000056450"/>
    </source>
</evidence>
<name>A0AAP1C856_9BURK</name>
<gene>
    <name evidence="2" type="ORF">WI41_16575</name>
</gene>
<reference evidence="2 3" key="1">
    <citation type="submission" date="2015-11" db="EMBL/GenBank/DDBJ databases">
        <title>Expanding the genomic diversity of Burkholderia species for the development of highly accurate diagnostics.</title>
        <authorList>
            <person name="Sahl J."/>
            <person name="Keim P."/>
            <person name="Wagner D."/>
        </authorList>
    </citation>
    <scope>NUCLEOTIDE SEQUENCE [LARGE SCALE GENOMIC DNA]</scope>
    <source>
        <strain evidence="2 3">RF32-BP12</strain>
    </source>
</reference>
<feature type="compositionally biased region" description="Low complexity" evidence="1">
    <location>
        <begin position="21"/>
        <end position="48"/>
    </location>
</feature>
<dbReference type="AlphaFoldDB" id="A0AAP1C856"/>
<dbReference type="Proteomes" id="UP000056450">
    <property type="component" value="Unassembled WGS sequence"/>
</dbReference>
<protein>
    <submittedName>
        <fullName evidence="2">Uncharacterized protein</fullName>
    </submittedName>
</protein>
<accession>A0AAP1C856</accession>
<evidence type="ECO:0000313" key="2">
    <source>
        <dbReference type="EMBL" id="KVA06783.1"/>
    </source>
</evidence>
<dbReference type="EMBL" id="LOTQ01000024">
    <property type="protein sequence ID" value="KVA06783.1"/>
    <property type="molecule type" value="Genomic_DNA"/>
</dbReference>
<proteinExistence type="predicted"/>
<feature type="region of interest" description="Disordered" evidence="1">
    <location>
        <begin position="1"/>
        <end position="51"/>
    </location>
</feature>
<sequence>MGASLTEAHAAENGAAPSNTPRASPAAEAHQAADAHGPAPKRAAPARGNTATQMYGQIGFSGIAPFHRWRRRAGVPVTKRPRGICVARRCCASEIAACG</sequence>
<evidence type="ECO:0000256" key="1">
    <source>
        <dbReference type="SAM" id="MobiDB-lite"/>
    </source>
</evidence>
<organism evidence="2 3">
    <name type="scientific">Burkholderia latens</name>
    <dbReference type="NCBI Taxonomy" id="488446"/>
    <lineage>
        <taxon>Bacteria</taxon>
        <taxon>Pseudomonadati</taxon>
        <taxon>Pseudomonadota</taxon>
        <taxon>Betaproteobacteria</taxon>
        <taxon>Burkholderiales</taxon>
        <taxon>Burkholderiaceae</taxon>
        <taxon>Burkholderia</taxon>
        <taxon>Burkholderia cepacia complex</taxon>
    </lineage>
</organism>